<gene>
    <name evidence="3" type="ORF">JOD49_001876</name>
</gene>
<sequence>MTLVRSLEALGFWTAIRLDDAILFNDKYATAVELANSPVPLIPSVRVTTGRDTDRISYQELVPDDWFPVFTKPASWGRGLGCVLCPDRATLDAVLGLASGSGACMLVQPSVGEVVADTRIVAVEGKVVAAYDRLPSDSSHVANVSRGATVRPRQHVEQALHELVTLVYERFDLPYVCIDVLVNARGELYLSELELDGAVSALFDDPEVMDRVVGARFRAYETRLEEHTRERILAATSVKGVRE</sequence>
<dbReference type="PROSITE" id="PS50975">
    <property type="entry name" value="ATP_GRASP"/>
    <property type="match status" value="1"/>
</dbReference>
<dbReference type="InterPro" id="IPR011761">
    <property type="entry name" value="ATP-grasp"/>
</dbReference>
<keyword evidence="4" id="KW-1185">Reference proteome</keyword>
<comment type="caution">
    <text evidence="3">The sequence shown here is derived from an EMBL/GenBank/DDBJ whole genome shotgun (WGS) entry which is preliminary data.</text>
</comment>
<dbReference type="InterPro" id="IPR013651">
    <property type="entry name" value="ATP-grasp_RimK-type"/>
</dbReference>
<dbReference type="Pfam" id="PF08443">
    <property type="entry name" value="RimK"/>
    <property type="match status" value="1"/>
</dbReference>
<reference evidence="3 4" key="1">
    <citation type="submission" date="2021-01" db="EMBL/GenBank/DDBJ databases">
        <title>Sequencing the genomes of 1000 actinobacteria strains.</title>
        <authorList>
            <person name="Klenk H.-P."/>
        </authorList>
    </citation>
    <scope>NUCLEOTIDE SEQUENCE [LARGE SCALE GENOMIC DNA]</scope>
    <source>
        <strain evidence="3 4">DSM 46000</strain>
    </source>
</reference>
<dbReference type="Gene3D" id="3.30.470.20">
    <property type="entry name" value="ATP-grasp fold, B domain"/>
    <property type="match status" value="1"/>
</dbReference>
<evidence type="ECO:0000313" key="3">
    <source>
        <dbReference type="EMBL" id="MBM7478956.1"/>
    </source>
</evidence>
<dbReference type="Proteomes" id="UP000698059">
    <property type="component" value="Unassembled WGS sequence"/>
</dbReference>
<protein>
    <submittedName>
        <fullName evidence="3">Glutathione synthase/RimK-type ligase-like ATP-grasp enzyme</fullName>
    </submittedName>
</protein>
<name>A0ABS2LEW1_9CELL</name>
<proteinExistence type="predicted"/>
<dbReference type="PANTHER" id="PTHR21621">
    <property type="entry name" value="RIBOSOMAL PROTEIN S6 MODIFICATION PROTEIN"/>
    <property type="match status" value="1"/>
</dbReference>
<dbReference type="RefSeq" id="WP_205306970.1">
    <property type="nucleotide sequence ID" value="NZ_BAAAVF010000009.1"/>
</dbReference>
<accession>A0ABS2LEW1</accession>
<feature type="domain" description="ATP-grasp" evidence="2">
    <location>
        <begin position="31"/>
        <end position="226"/>
    </location>
</feature>
<keyword evidence="1" id="KW-0547">Nucleotide-binding</keyword>
<dbReference type="SUPFAM" id="SSF56059">
    <property type="entry name" value="Glutathione synthetase ATP-binding domain-like"/>
    <property type="match status" value="1"/>
</dbReference>
<organism evidence="3 4">
    <name type="scientific">Oerskovia jenensis</name>
    <dbReference type="NCBI Taxonomy" id="162169"/>
    <lineage>
        <taxon>Bacteria</taxon>
        <taxon>Bacillati</taxon>
        <taxon>Actinomycetota</taxon>
        <taxon>Actinomycetes</taxon>
        <taxon>Micrococcales</taxon>
        <taxon>Cellulomonadaceae</taxon>
        <taxon>Oerskovia</taxon>
    </lineage>
</organism>
<dbReference type="PANTHER" id="PTHR21621:SF0">
    <property type="entry name" value="BETA-CITRYLGLUTAMATE SYNTHASE B-RELATED"/>
    <property type="match status" value="1"/>
</dbReference>
<dbReference type="EMBL" id="JAFBBO010000001">
    <property type="protein sequence ID" value="MBM7478956.1"/>
    <property type="molecule type" value="Genomic_DNA"/>
</dbReference>
<evidence type="ECO:0000313" key="4">
    <source>
        <dbReference type="Proteomes" id="UP000698059"/>
    </source>
</evidence>
<evidence type="ECO:0000256" key="1">
    <source>
        <dbReference type="PROSITE-ProRule" id="PRU00409"/>
    </source>
</evidence>
<keyword evidence="1" id="KW-0067">ATP-binding</keyword>
<evidence type="ECO:0000259" key="2">
    <source>
        <dbReference type="PROSITE" id="PS50975"/>
    </source>
</evidence>